<dbReference type="OrthoDB" id="5585143at2"/>
<accession>A0A167GA88</accession>
<protein>
    <recommendedName>
        <fullName evidence="2">Putative auto-transporter adhesin head GIN domain-containing protein</fullName>
    </recommendedName>
</protein>
<feature type="domain" description="Putative auto-transporter adhesin head GIN" evidence="2">
    <location>
        <begin position="44"/>
        <end position="224"/>
    </location>
</feature>
<proteinExistence type="predicted"/>
<dbReference type="Proteomes" id="UP000077013">
    <property type="component" value="Unassembled WGS sequence"/>
</dbReference>
<dbReference type="STRING" id="1763537.ULVI_12830"/>
<gene>
    <name evidence="3" type="ORF">ULVI_12830</name>
</gene>
<evidence type="ECO:0000313" key="3">
    <source>
        <dbReference type="EMBL" id="OAB77378.1"/>
    </source>
</evidence>
<feature type="chain" id="PRO_5007886785" description="Putative auto-transporter adhesin head GIN domain-containing protein" evidence="1">
    <location>
        <begin position="22"/>
        <end position="241"/>
    </location>
</feature>
<reference evidence="3 4" key="1">
    <citation type="submission" date="2016-02" db="EMBL/GenBank/DDBJ databases">
        <title>Ulvibacter sp. LPB0005, isolated from Thais luteostoma.</title>
        <authorList>
            <person name="Shin S.-K."/>
            <person name="Yi H."/>
        </authorList>
    </citation>
    <scope>NUCLEOTIDE SEQUENCE [LARGE SCALE GENOMIC DNA]</scope>
    <source>
        <strain evidence="3 4">LPB0005</strain>
    </source>
</reference>
<evidence type="ECO:0000256" key="1">
    <source>
        <dbReference type="SAM" id="SignalP"/>
    </source>
</evidence>
<feature type="signal peptide" evidence="1">
    <location>
        <begin position="1"/>
        <end position="21"/>
    </location>
</feature>
<dbReference type="PROSITE" id="PS51257">
    <property type="entry name" value="PROKAR_LIPOPROTEIN"/>
    <property type="match status" value="1"/>
</dbReference>
<evidence type="ECO:0000313" key="4">
    <source>
        <dbReference type="Proteomes" id="UP000077013"/>
    </source>
</evidence>
<sequence>MKTIKITLVVVLVALTTSCQFDINLGQENGNGNVITEERTVTSNFDEVKGSAGLDVLLTEGTENKIVVEADENLLEFIETEVTNGKLHVTSSRNIGHSKSKKVHVTYVKLSKVASSSGADVIVNSVLENDYLTFDASSGSNLQVEIFAKEVVAETSSGADLVLSGKAVNLQADASSGSELDAKDLFVVSCNAEASSGSDVTVHVKETLEVKATSGADINYYGEPKIIAQSDRSADRIRKMQ</sequence>
<keyword evidence="4" id="KW-1185">Reference proteome</keyword>
<organism evidence="3 4">
    <name type="scientific">Cochleicola gelatinilyticus</name>
    <dbReference type="NCBI Taxonomy" id="1763537"/>
    <lineage>
        <taxon>Bacteria</taxon>
        <taxon>Pseudomonadati</taxon>
        <taxon>Bacteroidota</taxon>
        <taxon>Flavobacteriia</taxon>
        <taxon>Flavobacteriales</taxon>
        <taxon>Flavobacteriaceae</taxon>
        <taxon>Cochleicola</taxon>
    </lineage>
</organism>
<dbReference type="Pfam" id="PF10988">
    <property type="entry name" value="DUF2807"/>
    <property type="match status" value="1"/>
</dbReference>
<dbReference type="InterPro" id="IPR021255">
    <property type="entry name" value="DUF2807"/>
</dbReference>
<keyword evidence="1" id="KW-0732">Signal</keyword>
<dbReference type="AlphaFoldDB" id="A0A167GA88"/>
<dbReference type="RefSeq" id="WP_068593198.1">
    <property type="nucleotide sequence ID" value="NZ_LRXL01000049.1"/>
</dbReference>
<dbReference type="Gene3D" id="2.160.20.120">
    <property type="match status" value="1"/>
</dbReference>
<dbReference type="EMBL" id="LRXL01000049">
    <property type="protein sequence ID" value="OAB77378.1"/>
    <property type="molecule type" value="Genomic_DNA"/>
</dbReference>
<evidence type="ECO:0000259" key="2">
    <source>
        <dbReference type="Pfam" id="PF10988"/>
    </source>
</evidence>
<name>A0A167GA88_9FLAO</name>
<comment type="caution">
    <text evidence="3">The sequence shown here is derived from an EMBL/GenBank/DDBJ whole genome shotgun (WGS) entry which is preliminary data.</text>
</comment>